<dbReference type="PROSITE" id="PS50194">
    <property type="entry name" value="FILAMIN_REPEAT"/>
    <property type="match status" value="4"/>
</dbReference>
<accession>A0A813R7S6</accession>
<name>A0A813R7S6_9BILA</name>
<dbReference type="Proteomes" id="UP000681722">
    <property type="component" value="Unassembled WGS sequence"/>
</dbReference>
<dbReference type="InterPro" id="IPR014756">
    <property type="entry name" value="Ig_E-set"/>
</dbReference>
<keyword evidence="6" id="KW-1185">Reference proteome</keyword>
<dbReference type="SUPFAM" id="SSF81296">
    <property type="entry name" value="E set domains"/>
    <property type="match status" value="4"/>
</dbReference>
<dbReference type="PANTHER" id="PTHR38537">
    <property type="entry name" value="JITTERBUG, ISOFORM N"/>
    <property type="match status" value="1"/>
</dbReference>
<evidence type="ECO:0008006" key="7">
    <source>
        <dbReference type="Google" id="ProtNLM"/>
    </source>
</evidence>
<organism evidence="4 6">
    <name type="scientific">Didymodactylos carnosus</name>
    <dbReference type="NCBI Taxonomy" id="1234261"/>
    <lineage>
        <taxon>Eukaryota</taxon>
        <taxon>Metazoa</taxon>
        <taxon>Spiralia</taxon>
        <taxon>Gnathifera</taxon>
        <taxon>Rotifera</taxon>
        <taxon>Eurotatoria</taxon>
        <taxon>Bdelloidea</taxon>
        <taxon>Philodinida</taxon>
        <taxon>Philodinidae</taxon>
        <taxon>Didymodactylos</taxon>
    </lineage>
</organism>
<dbReference type="Gene3D" id="2.60.40.10">
    <property type="entry name" value="Immunoglobulins"/>
    <property type="match status" value="4"/>
</dbReference>
<dbReference type="EMBL" id="CAJOBC010000245">
    <property type="protein sequence ID" value="CAF3560003.1"/>
    <property type="molecule type" value="Genomic_DNA"/>
</dbReference>
<feature type="repeat" description="Filamin" evidence="3">
    <location>
        <begin position="132"/>
        <end position="209"/>
    </location>
</feature>
<dbReference type="Pfam" id="PF00630">
    <property type="entry name" value="Filamin"/>
    <property type="match status" value="4"/>
</dbReference>
<reference evidence="4" key="1">
    <citation type="submission" date="2021-02" db="EMBL/GenBank/DDBJ databases">
        <authorList>
            <person name="Nowell W R."/>
        </authorList>
    </citation>
    <scope>NUCLEOTIDE SEQUENCE</scope>
</reference>
<gene>
    <name evidence="4" type="ORF">GPM918_LOCUS2265</name>
    <name evidence="5" type="ORF">SRO942_LOCUS2265</name>
</gene>
<dbReference type="EMBL" id="CAJNOQ010000245">
    <property type="protein sequence ID" value="CAF0777312.1"/>
    <property type="molecule type" value="Genomic_DNA"/>
</dbReference>
<evidence type="ECO:0000313" key="6">
    <source>
        <dbReference type="Proteomes" id="UP000663829"/>
    </source>
</evidence>
<feature type="repeat" description="Filamin" evidence="3">
    <location>
        <begin position="28"/>
        <end position="122"/>
    </location>
</feature>
<dbReference type="InterPro" id="IPR017868">
    <property type="entry name" value="Filamin/ABP280_repeat-like"/>
</dbReference>
<dbReference type="InterPro" id="IPR001298">
    <property type="entry name" value="Filamin/ABP280_rpt"/>
</dbReference>
<evidence type="ECO:0000256" key="2">
    <source>
        <dbReference type="ARBA" id="ARBA00022737"/>
    </source>
</evidence>
<proteinExistence type="inferred from homology"/>
<comment type="similarity">
    <text evidence="1">Belongs to the filamin family.</text>
</comment>
<evidence type="ECO:0000256" key="3">
    <source>
        <dbReference type="PROSITE-ProRule" id="PRU00087"/>
    </source>
</evidence>
<evidence type="ECO:0000256" key="1">
    <source>
        <dbReference type="ARBA" id="ARBA00009238"/>
    </source>
</evidence>
<keyword evidence="2" id="KW-0677">Repeat</keyword>
<dbReference type="InterPro" id="IPR013783">
    <property type="entry name" value="Ig-like_fold"/>
</dbReference>
<dbReference type="SMART" id="SM00557">
    <property type="entry name" value="IG_FLMN"/>
    <property type="match status" value="4"/>
</dbReference>
<dbReference type="Proteomes" id="UP000663829">
    <property type="component" value="Unassembled WGS sequence"/>
</dbReference>
<dbReference type="OrthoDB" id="18740at2759"/>
<dbReference type="GO" id="GO:0051015">
    <property type="term" value="F:actin filament binding"/>
    <property type="evidence" value="ECO:0007669"/>
    <property type="project" value="InterPro"/>
</dbReference>
<evidence type="ECO:0000313" key="4">
    <source>
        <dbReference type="EMBL" id="CAF0777312.1"/>
    </source>
</evidence>
<protein>
    <recommendedName>
        <fullName evidence="7">Filamin</fullName>
    </recommendedName>
</protein>
<sequence>MYMYRYEKRIKYYGHLENEEQRTHLSLEANSDISSVRAYGDGLTRAQVGKNTSFVIDAKAIPDGDVKVVVTTPSQRNCPMQVVNNNDGSWNIQYLPYEIGDYYIDVFYQNQLVQGSPFKVNVFDISKVVVSNIQAGTVGQLVNFDVDASEAGAGQLEISIQDGKVPCDATPRGNFRFDASFLPREYGKHLIDVRFNSIPVPGSPFSCEVVDLARVTVSDSIRKGHVGRPLSFDITTNTIHHLPLDLTITAPSGRTISYNIVKMSDTEQRVEFTLNEIGNHRIDVRLGNMAIPNSPFHLKAYDSSRLIVSDIPRIVTLNQPVEFTVDASKAGEGQLEVAINDGLVPNQVKPLGNSRFLFNFSPRTSDPHVLSVKFNGDLLPDNNNV</sequence>
<dbReference type="PANTHER" id="PTHR38537:SF8">
    <property type="entry name" value="FILAMIN-A"/>
    <property type="match status" value="1"/>
</dbReference>
<evidence type="ECO:0000313" key="5">
    <source>
        <dbReference type="EMBL" id="CAF3560003.1"/>
    </source>
</evidence>
<feature type="repeat" description="Filamin" evidence="3">
    <location>
        <begin position="207"/>
        <end position="300"/>
    </location>
</feature>
<comment type="caution">
    <text evidence="4">The sequence shown here is derived from an EMBL/GenBank/DDBJ whole genome shotgun (WGS) entry which is preliminary data.</text>
</comment>
<dbReference type="GO" id="GO:0030036">
    <property type="term" value="P:actin cytoskeleton organization"/>
    <property type="evidence" value="ECO:0007669"/>
    <property type="project" value="InterPro"/>
</dbReference>
<feature type="repeat" description="Filamin" evidence="3">
    <location>
        <begin position="298"/>
        <end position="385"/>
    </location>
</feature>
<dbReference type="InterPro" id="IPR044801">
    <property type="entry name" value="Filamin"/>
</dbReference>
<dbReference type="AlphaFoldDB" id="A0A813R7S6"/>